<evidence type="ECO:0008006" key="3">
    <source>
        <dbReference type="Google" id="ProtNLM"/>
    </source>
</evidence>
<protein>
    <recommendedName>
        <fullName evidence="3">Universal stress protein family protein</fullName>
    </recommendedName>
</protein>
<proteinExistence type="predicted"/>
<gene>
    <name evidence="1" type="ORF">SAMN04489717_4011</name>
</gene>
<dbReference type="STRING" id="117157.SAMN04489717_4011"/>
<organism evidence="1 2">
    <name type="scientific">Actinopolymorpha singaporensis</name>
    <dbReference type="NCBI Taxonomy" id="117157"/>
    <lineage>
        <taxon>Bacteria</taxon>
        <taxon>Bacillati</taxon>
        <taxon>Actinomycetota</taxon>
        <taxon>Actinomycetes</taxon>
        <taxon>Propionibacteriales</taxon>
        <taxon>Actinopolymorphaceae</taxon>
        <taxon>Actinopolymorpha</taxon>
    </lineage>
</organism>
<dbReference type="EMBL" id="LT629732">
    <property type="protein sequence ID" value="SDS82614.1"/>
    <property type="molecule type" value="Genomic_DNA"/>
</dbReference>
<reference evidence="1 2" key="1">
    <citation type="submission" date="2016-10" db="EMBL/GenBank/DDBJ databases">
        <authorList>
            <person name="de Groot N.N."/>
        </authorList>
    </citation>
    <scope>NUCLEOTIDE SEQUENCE [LARGE SCALE GENOMIC DNA]</scope>
    <source>
        <strain evidence="1 2">DSM 22024</strain>
    </source>
</reference>
<dbReference type="SUPFAM" id="SSF52402">
    <property type="entry name" value="Adenine nucleotide alpha hydrolases-like"/>
    <property type="match status" value="1"/>
</dbReference>
<evidence type="ECO:0000313" key="1">
    <source>
        <dbReference type="EMBL" id="SDS82614.1"/>
    </source>
</evidence>
<sequence length="179" mass="19226">MYEVVLLIEKPLSRVDAGQIAGLYGAGTHPGRTHVHVLLPVEDASARVESALGSIAASEVLATSALNFPDVDLAKIQAEIVERSQAALDESLAALSERGCAVDGEVTSAEPVEALSNAVRERQASEVVILTRPHVVAEFFHVDWTSKARRRLGVPCLHLIEHRDPDKPAGPSVRDERSV</sequence>
<accession>A0A1H1VCY0</accession>
<dbReference type="Proteomes" id="UP000198983">
    <property type="component" value="Chromosome I"/>
</dbReference>
<dbReference type="Gene3D" id="3.40.50.620">
    <property type="entry name" value="HUPs"/>
    <property type="match status" value="1"/>
</dbReference>
<dbReference type="AlphaFoldDB" id="A0A1H1VCY0"/>
<name>A0A1H1VCY0_9ACTN</name>
<dbReference type="InterPro" id="IPR014729">
    <property type="entry name" value="Rossmann-like_a/b/a_fold"/>
</dbReference>
<keyword evidence="2" id="KW-1185">Reference proteome</keyword>
<evidence type="ECO:0000313" key="2">
    <source>
        <dbReference type="Proteomes" id="UP000198983"/>
    </source>
</evidence>
<dbReference type="OrthoDB" id="3825223at2"/>
<dbReference type="RefSeq" id="WP_092655147.1">
    <property type="nucleotide sequence ID" value="NZ_LT629732.1"/>
</dbReference>